<evidence type="ECO:0000313" key="4">
    <source>
        <dbReference type="Proteomes" id="UP001597351"/>
    </source>
</evidence>
<feature type="signal peptide" evidence="1">
    <location>
        <begin position="1"/>
        <end position="22"/>
    </location>
</feature>
<name>A0ABW4TJT1_9ACTN</name>
<dbReference type="Proteomes" id="UP001597351">
    <property type="component" value="Unassembled WGS sequence"/>
</dbReference>
<evidence type="ECO:0000256" key="1">
    <source>
        <dbReference type="SAM" id="SignalP"/>
    </source>
</evidence>
<feature type="chain" id="PRO_5046126199" description="Rax2-like C-terminal domain-containing protein" evidence="1">
    <location>
        <begin position="23"/>
        <end position="435"/>
    </location>
</feature>
<reference evidence="4" key="1">
    <citation type="journal article" date="2019" name="Int. J. Syst. Evol. Microbiol.">
        <title>The Global Catalogue of Microorganisms (GCM) 10K type strain sequencing project: providing services to taxonomists for standard genome sequencing and annotation.</title>
        <authorList>
            <consortium name="The Broad Institute Genomics Platform"/>
            <consortium name="The Broad Institute Genome Sequencing Center for Infectious Disease"/>
            <person name="Wu L."/>
            <person name="Ma J."/>
        </authorList>
    </citation>
    <scope>NUCLEOTIDE SEQUENCE [LARGE SCALE GENOMIC DNA]</scope>
    <source>
        <strain evidence="4">CGMCC 1.12477</strain>
    </source>
</reference>
<organism evidence="3 4">
    <name type="scientific">Nocardioides aestuarii</name>
    <dbReference type="NCBI Taxonomy" id="252231"/>
    <lineage>
        <taxon>Bacteria</taxon>
        <taxon>Bacillati</taxon>
        <taxon>Actinomycetota</taxon>
        <taxon>Actinomycetes</taxon>
        <taxon>Propionibacteriales</taxon>
        <taxon>Nocardioidaceae</taxon>
        <taxon>Nocardioides</taxon>
    </lineage>
</organism>
<dbReference type="Pfam" id="PF12768">
    <property type="entry name" value="Rax2"/>
    <property type="match status" value="1"/>
</dbReference>
<dbReference type="InterPro" id="IPR011047">
    <property type="entry name" value="Quinoprotein_ADH-like_sf"/>
</dbReference>
<accession>A0ABW4TJT1</accession>
<dbReference type="InterPro" id="IPR024982">
    <property type="entry name" value="Rax2-like_C"/>
</dbReference>
<evidence type="ECO:0000259" key="2">
    <source>
        <dbReference type="Pfam" id="PF12768"/>
    </source>
</evidence>
<proteinExistence type="predicted"/>
<dbReference type="RefSeq" id="WP_343916862.1">
    <property type="nucleotide sequence ID" value="NZ_BAAAJT010000002.1"/>
</dbReference>
<gene>
    <name evidence="3" type="ORF">ACFSDE_07230</name>
</gene>
<feature type="domain" description="Rax2-like C-terminal" evidence="2">
    <location>
        <begin position="101"/>
        <end position="197"/>
    </location>
</feature>
<keyword evidence="1" id="KW-0732">Signal</keyword>
<dbReference type="EMBL" id="JBHUGD010000003">
    <property type="protein sequence ID" value="MFD1946578.1"/>
    <property type="molecule type" value="Genomic_DNA"/>
</dbReference>
<evidence type="ECO:0000313" key="3">
    <source>
        <dbReference type="EMBL" id="MFD1946578.1"/>
    </source>
</evidence>
<dbReference type="SUPFAM" id="SSF50998">
    <property type="entry name" value="Quinoprotein alcohol dehydrogenase-like"/>
    <property type="match status" value="1"/>
</dbReference>
<protein>
    <recommendedName>
        <fullName evidence="2">Rax2-like C-terminal domain-containing protein</fullName>
    </recommendedName>
</protein>
<sequence>MRRRPWMTALVTGLALVCAPLAAPVAAVGYPLTQVVSDNPVNTTPHVTNGSVQAIATIGSRVYVGGTFTGVTSSNQATSYTRRYLFAFDRQTGAVLDFAPSLDGVVESIAPAPDGSSLIIGGRFKTVNGTAQRSVAMLRSDGTRVSTFAAKTTGVVNKVIVRGNTLVAGGRFGKANGAPRQNLAFFNASSGSLDSADVPVTVGRTKSNGTVTKPSIVEMDADAGGSRLVILGNFRQVAGQLRQQVAMLDLDTRSLTPWSTSRFRNGPSGGPDAFPCYQKFDTQMRDVEFSPTGSFFVVVTTGGSPDRNASSLCDSATRWETSGGPGSTETWLQCTGGDTLYSVAVTTSAVYLGGHQRWLDNCGGRDSATPGAFSAEGIGAVDPATGRAIRSWNPGRTRGVGAEELVAQAEGLYVGSDTTRLGGEYHARLGRFPTS</sequence>
<keyword evidence="4" id="KW-1185">Reference proteome</keyword>
<comment type="caution">
    <text evidence="3">The sequence shown here is derived from an EMBL/GenBank/DDBJ whole genome shotgun (WGS) entry which is preliminary data.</text>
</comment>